<organism evidence="2 3">
    <name type="scientific">Puccinia sorghi</name>
    <dbReference type="NCBI Taxonomy" id="27349"/>
    <lineage>
        <taxon>Eukaryota</taxon>
        <taxon>Fungi</taxon>
        <taxon>Dikarya</taxon>
        <taxon>Basidiomycota</taxon>
        <taxon>Pucciniomycotina</taxon>
        <taxon>Pucciniomycetes</taxon>
        <taxon>Pucciniales</taxon>
        <taxon>Pucciniaceae</taxon>
        <taxon>Puccinia</taxon>
    </lineage>
</organism>
<accession>A0A0L6URB1</accession>
<gene>
    <name evidence="2" type="ORF">VP01_40g12</name>
</gene>
<evidence type="ECO:0000313" key="3">
    <source>
        <dbReference type="Proteomes" id="UP000037035"/>
    </source>
</evidence>
<protein>
    <recommendedName>
        <fullName evidence="1">Myb/SANT-like domain-containing protein</fullName>
    </recommendedName>
</protein>
<dbReference type="OrthoDB" id="76215at2759"/>
<dbReference type="InterPro" id="IPR024752">
    <property type="entry name" value="Myb/SANT-like_dom"/>
</dbReference>
<dbReference type="Pfam" id="PF12776">
    <property type="entry name" value="Myb_DNA-bind_3"/>
    <property type="match status" value="1"/>
</dbReference>
<dbReference type="VEuPathDB" id="FungiDB:VP01_40g12"/>
<evidence type="ECO:0000259" key="1">
    <source>
        <dbReference type="Pfam" id="PF12776"/>
    </source>
</evidence>
<keyword evidence="3" id="KW-1185">Reference proteome</keyword>
<comment type="caution">
    <text evidence="2">The sequence shown here is derived from an EMBL/GenBank/DDBJ whole genome shotgun (WGS) entry which is preliminary data.</text>
</comment>
<dbReference type="AlphaFoldDB" id="A0A0L6URB1"/>
<feature type="domain" description="Myb/SANT-like" evidence="1">
    <location>
        <begin position="43"/>
        <end position="114"/>
    </location>
</feature>
<name>A0A0L6URB1_9BASI</name>
<evidence type="ECO:0000313" key="2">
    <source>
        <dbReference type="EMBL" id="KNZ51088.1"/>
    </source>
</evidence>
<dbReference type="EMBL" id="LAVV01009169">
    <property type="protein sequence ID" value="KNZ51088.1"/>
    <property type="molecule type" value="Genomic_DNA"/>
</dbReference>
<sequence length="234" mass="26648">MFGVTKEASYALVTSTTLNCIPNVSQYGLNLYSAAVLAGKKSYGGFKSDHQLIAKKSNEEFGVSYFTVKRCKSKLSQTFKKEYNAFVACKNASGFVWDKVRCEVTALNEVWDNFLLVRCFFLTVLSYHTTASGDNPCLQKTRSNHWSAFRNAIQDLIAVFSPPCGSQHQIKMCLTQQSICFKIQWLLHCLCRNWLWVSVYWKTHQRPKYSCVLTQITGPNGSCNMKKKKKKLSK</sequence>
<reference evidence="2 3" key="1">
    <citation type="submission" date="2015-08" db="EMBL/GenBank/DDBJ databases">
        <title>Next Generation Sequencing and Analysis of the Genome of Puccinia sorghi L Schw, the Causal Agent of Maize Common Rust.</title>
        <authorList>
            <person name="Rochi L."/>
            <person name="Burguener G."/>
            <person name="Darino M."/>
            <person name="Turjanski A."/>
            <person name="Kreff E."/>
            <person name="Dieguez M.J."/>
            <person name="Sacco F."/>
        </authorList>
    </citation>
    <scope>NUCLEOTIDE SEQUENCE [LARGE SCALE GENOMIC DNA]</scope>
    <source>
        <strain evidence="2 3">RO10H11247</strain>
    </source>
</reference>
<dbReference type="Proteomes" id="UP000037035">
    <property type="component" value="Unassembled WGS sequence"/>
</dbReference>
<proteinExistence type="predicted"/>